<evidence type="ECO:0000313" key="2">
    <source>
        <dbReference type="EMBL" id="ABS12941.1"/>
    </source>
</evidence>
<dbReference type="PATRIC" id="fig|439375.7.peg.222"/>
<protein>
    <submittedName>
        <fullName evidence="2">Uncharacterized protein</fullName>
    </submittedName>
</protein>
<feature type="coiled-coil region" evidence="1">
    <location>
        <begin position="83"/>
        <end position="110"/>
    </location>
</feature>
<dbReference type="EMBL" id="CP000758">
    <property type="protein sequence ID" value="ABS12941.1"/>
    <property type="molecule type" value="Genomic_DNA"/>
</dbReference>
<dbReference type="RefSeq" id="WP_011982400.1">
    <property type="nucleotide sequence ID" value="NC_009667.1"/>
</dbReference>
<dbReference type="STRING" id="439375.Oant_0210"/>
<proteinExistence type="predicted"/>
<name>A6WVD7_BRUA4</name>
<evidence type="ECO:0000256" key="1">
    <source>
        <dbReference type="SAM" id="Coils"/>
    </source>
</evidence>
<reference evidence="2 3" key="1">
    <citation type="journal article" date="2011" name="J. Bacteriol.">
        <title>Genome of Ochrobactrum anthropi ATCC 49188 T, a versatile opportunistic pathogen and symbiont of several eukaryotic hosts.</title>
        <authorList>
            <person name="Chain P.S."/>
            <person name="Lang D.M."/>
            <person name="Comerci D.J."/>
            <person name="Malfatti S.A."/>
            <person name="Vergez L.M."/>
            <person name="Shin M."/>
            <person name="Ugalde R.A."/>
            <person name="Garcia E."/>
            <person name="Tolmasky M.E."/>
        </authorList>
    </citation>
    <scope>NUCLEOTIDE SEQUENCE [LARGE SCALE GENOMIC DNA]</scope>
    <source>
        <strain evidence="3">ATCC 49188 / DSM 6882 / CCUG 24695 / JCM 21032 / LMG 3331 / NBRC 15819 / NCTC 12168 / Alc 37</strain>
    </source>
</reference>
<accession>A6WVD7</accession>
<gene>
    <name evidence="2" type="ordered locus">Oant_0210</name>
</gene>
<keyword evidence="3" id="KW-1185">Reference proteome</keyword>
<dbReference type="HOGENOM" id="CLU_2155762_0_0_5"/>
<keyword evidence="1" id="KW-0175">Coiled coil</keyword>
<sequence>MGKLNATQGITISGDSCGTDIELTMKVKFSVSKYRPATAIDPAEEATVEIDEVKLFDGEQELNLTYWLEDRLSESDSLKAWLMSEANEQIKQAEEDHADHMREMRRENANG</sequence>
<dbReference type="Proteomes" id="UP000002301">
    <property type="component" value="Chromosome 1"/>
</dbReference>
<organism evidence="2 3">
    <name type="scientific">Brucella anthropi (strain ATCC 49188 / DSM 6882 / CCUG 24695 / JCM 21032 / LMG 3331 / NBRC 15819 / NCTC 12168 / Alc 37)</name>
    <name type="common">Ochrobactrum anthropi</name>
    <dbReference type="NCBI Taxonomy" id="439375"/>
    <lineage>
        <taxon>Bacteria</taxon>
        <taxon>Pseudomonadati</taxon>
        <taxon>Pseudomonadota</taxon>
        <taxon>Alphaproteobacteria</taxon>
        <taxon>Hyphomicrobiales</taxon>
        <taxon>Brucellaceae</taxon>
        <taxon>Brucella/Ochrobactrum group</taxon>
        <taxon>Brucella</taxon>
    </lineage>
</organism>
<dbReference type="AlphaFoldDB" id="A6WVD7"/>
<dbReference type="KEGG" id="oan:Oant_0210"/>
<evidence type="ECO:0000313" key="3">
    <source>
        <dbReference type="Proteomes" id="UP000002301"/>
    </source>
</evidence>